<dbReference type="GO" id="GO:0004077">
    <property type="term" value="F:biotin--[biotin carboxyl-carrier protein] ligase activity"/>
    <property type="evidence" value="ECO:0007669"/>
    <property type="project" value="UniProtKB-EC"/>
</dbReference>
<name>A0ABT3JM01_9FLAO</name>
<keyword evidence="4" id="KW-1185">Reference proteome</keyword>
<evidence type="ECO:0000256" key="1">
    <source>
        <dbReference type="ARBA" id="ARBA00022598"/>
    </source>
</evidence>
<dbReference type="Gene3D" id="3.30.930.10">
    <property type="entry name" value="Bira Bifunctional Protein, Domain 2"/>
    <property type="match status" value="1"/>
</dbReference>
<feature type="domain" description="BPL/LPL catalytic" evidence="2">
    <location>
        <begin position="1"/>
        <end position="175"/>
    </location>
</feature>
<dbReference type="Proteomes" id="UP001209107">
    <property type="component" value="Unassembled WGS sequence"/>
</dbReference>
<evidence type="ECO:0000259" key="2">
    <source>
        <dbReference type="PROSITE" id="PS51733"/>
    </source>
</evidence>
<evidence type="ECO:0000313" key="3">
    <source>
        <dbReference type="EMBL" id="MCW4451800.1"/>
    </source>
</evidence>
<keyword evidence="1 3" id="KW-0436">Ligase</keyword>
<gene>
    <name evidence="3" type="ORF">OK344_06215</name>
</gene>
<dbReference type="EC" id="6.3.4.15" evidence="3"/>
<dbReference type="Pfam" id="PF03099">
    <property type="entry name" value="BPL_LplA_LipB"/>
    <property type="match status" value="1"/>
</dbReference>
<dbReference type="InterPro" id="IPR004143">
    <property type="entry name" value="BPL_LPL_catalytic"/>
</dbReference>
<dbReference type="InterPro" id="IPR004408">
    <property type="entry name" value="Biotin_CoA_COase_ligase"/>
</dbReference>
<comment type="caution">
    <text evidence="3">The sequence shown here is derived from an EMBL/GenBank/DDBJ whole genome shotgun (WGS) entry which is preliminary data.</text>
</comment>
<dbReference type="RefSeq" id="WP_265143963.1">
    <property type="nucleotide sequence ID" value="NZ_JAPCHZ010000002.1"/>
</dbReference>
<dbReference type="SUPFAM" id="SSF55681">
    <property type="entry name" value="Class II aaRS and biotin synthetases"/>
    <property type="match status" value="1"/>
</dbReference>
<reference evidence="3 4" key="1">
    <citation type="submission" date="2022-10" db="EMBL/GenBank/DDBJ databases">
        <title>Kaistella sp. BT-6-1-3.</title>
        <authorList>
            <person name="Ai J."/>
            <person name="Deng Z."/>
        </authorList>
    </citation>
    <scope>NUCLEOTIDE SEQUENCE [LARGE SCALE GENOMIC DNA]</scope>
    <source>
        <strain evidence="3 4">BT6-1-3</strain>
    </source>
</reference>
<dbReference type="PANTHER" id="PTHR12835">
    <property type="entry name" value="BIOTIN PROTEIN LIGASE"/>
    <property type="match status" value="1"/>
</dbReference>
<evidence type="ECO:0000313" key="4">
    <source>
        <dbReference type="Proteomes" id="UP001209107"/>
    </source>
</evidence>
<dbReference type="PROSITE" id="PS51733">
    <property type="entry name" value="BPL_LPL_CATALYTIC"/>
    <property type="match status" value="1"/>
</dbReference>
<dbReference type="EMBL" id="JAPCHZ010000002">
    <property type="protein sequence ID" value="MCW4451800.1"/>
    <property type="molecule type" value="Genomic_DNA"/>
</dbReference>
<dbReference type="NCBIfam" id="TIGR00121">
    <property type="entry name" value="birA_ligase"/>
    <property type="match status" value="1"/>
</dbReference>
<organism evidence="3 4">
    <name type="scientific">Kaistella yananensis</name>
    <dbReference type="NCBI Taxonomy" id="2989820"/>
    <lineage>
        <taxon>Bacteria</taxon>
        <taxon>Pseudomonadati</taxon>
        <taxon>Bacteroidota</taxon>
        <taxon>Flavobacteriia</taxon>
        <taxon>Flavobacteriales</taxon>
        <taxon>Weeksellaceae</taxon>
        <taxon>Chryseobacterium group</taxon>
        <taxon>Kaistella</taxon>
    </lineage>
</organism>
<sequence length="238" mass="27496">MPALIFLKECESTNEEILRFLNHTKADIQAVYTFNQTKGKGQYGNSWECAENLNLAFTLALPAQHLETQDHLFNFRTALLLTDFLAIMTKNRVEIKWPNDIILKNKKIAGILTEKKTLGGINYFIIGIGLNILQKNFDHLPKAGSILTQTGIKLNATKVADSLFVYLKEHLQNEIFVEDLFENINQRLFRKEMVSVFEIKGIRQNGIIRNVDKEGFLWVELENQGLQKFYNKEIELLY</sequence>
<dbReference type="PANTHER" id="PTHR12835:SF5">
    <property type="entry name" value="BIOTIN--PROTEIN LIGASE"/>
    <property type="match status" value="1"/>
</dbReference>
<protein>
    <submittedName>
        <fullName evidence="3">Biotin--[acetyl-CoA-carboxylase] ligase</fullName>
        <ecNumber evidence="3">6.3.4.15</ecNumber>
    </submittedName>
</protein>
<proteinExistence type="predicted"/>
<accession>A0ABT3JM01</accession>
<dbReference type="InterPro" id="IPR045864">
    <property type="entry name" value="aa-tRNA-synth_II/BPL/LPL"/>
</dbReference>
<dbReference type="CDD" id="cd16442">
    <property type="entry name" value="BPL"/>
    <property type="match status" value="1"/>
</dbReference>